<proteinExistence type="predicted"/>
<keyword evidence="1" id="KW-1133">Transmembrane helix</keyword>
<evidence type="ECO:0000256" key="1">
    <source>
        <dbReference type="SAM" id="Phobius"/>
    </source>
</evidence>
<keyword evidence="1" id="KW-0472">Membrane</keyword>
<dbReference type="EMBL" id="MN739530">
    <property type="protein sequence ID" value="QHT10916.1"/>
    <property type="molecule type" value="Genomic_DNA"/>
</dbReference>
<sequence length="66" mass="7503">MKYLEKEWKPLKHIIRDAAIVLVCSISGLFVFMNLNGSMMDFFNVVTDKKTISTAATQIFTDEPGF</sequence>
<reference evidence="2" key="1">
    <citation type="journal article" date="2020" name="Nature">
        <title>Giant virus diversity and host interactions through global metagenomics.</title>
        <authorList>
            <person name="Schulz F."/>
            <person name="Roux S."/>
            <person name="Paez-Espino D."/>
            <person name="Jungbluth S."/>
            <person name="Walsh D.A."/>
            <person name="Denef V.J."/>
            <person name="McMahon K.D."/>
            <person name="Konstantinidis K.T."/>
            <person name="Eloe-Fadrosh E.A."/>
            <person name="Kyrpides N.C."/>
            <person name="Woyke T."/>
        </authorList>
    </citation>
    <scope>NUCLEOTIDE SEQUENCE</scope>
    <source>
        <strain evidence="2">GVMAG-M-3300023174-111</strain>
    </source>
</reference>
<feature type="transmembrane region" description="Helical" evidence="1">
    <location>
        <begin position="14"/>
        <end position="33"/>
    </location>
</feature>
<protein>
    <submittedName>
        <fullName evidence="2">Uncharacterized protein</fullName>
    </submittedName>
</protein>
<accession>A0A6C0D1H7</accession>
<dbReference type="AlphaFoldDB" id="A0A6C0D1H7"/>
<evidence type="ECO:0000313" key="2">
    <source>
        <dbReference type="EMBL" id="QHT10916.1"/>
    </source>
</evidence>
<organism evidence="2">
    <name type="scientific">viral metagenome</name>
    <dbReference type="NCBI Taxonomy" id="1070528"/>
    <lineage>
        <taxon>unclassified sequences</taxon>
        <taxon>metagenomes</taxon>
        <taxon>organismal metagenomes</taxon>
    </lineage>
</organism>
<name>A0A6C0D1H7_9ZZZZ</name>
<keyword evidence="1" id="KW-0812">Transmembrane</keyword>